<dbReference type="EMBL" id="CP002360">
    <property type="protein sequence ID" value="AEE96516.1"/>
    <property type="molecule type" value="Genomic_DNA"/>
</dbReference>
<keyword evidence="3" id="KW-1185">Reference proteome</keyword>
<dbReference type="HOGENOM" id="CLU_1658683_0_0_9"/>
<dbReference type="KEGG" id="mas:Mahau_1322"/>
<reference evidence="3" key="1">
    <citation type="submission" date="2010-11" db="EMBL/GenBank/DDBJ databases">
        <title>The complete genome of Mahella australiensis DSM 15567.</title>
        <authorList>
            <consortium name="US DOE Joint Genome Institute (JGI-PGF)"/>
            <person name="Lucas S."/>
            <person name="Copeland A."/>
            <person name="Lapidus A."/>
            <person name="Bruce D."/>
            <person name="Goodwin L."/>
            <person name="Pitluck S."/>
            <person name="Kyrpides N."/>
            <person name="Mavromatis K."/>
            <person name="Pagani I."/>
            <person name="Ivanova N."/>
            <person name="Teshima H."/>
            <person name="Brettin T."/>
            <person name="Detter J.C."/>
            <person name="Han C."/>
            <person name="Tapia R."/>
            <person name="Land M."/>
            <person name="Hauser L."/>
            <person name="Markowitz V."/>
            <person name="Cheng J.-F."/>
            <person name="Hugenholtz P."/>
            <person name="Woyke T."/>
            <person name="Wu D."/>
            <person name="Spring S."/>
            <person name="Pukall R."/>
            <person name="Steenblock K."/>
            <person name="Schneider S."/>
            <person name="Klenk H.-P."/>
            <person name="Eisen J.A."/>
        </authorList>
    </citation>
    <scope>NUCLEOTIDE SEQUENCE [LARGE SCALE GENOMIC DNA]</scope>
    <source>
        <strain evidence="3">DSM 15567 / CIP 107919 / 50-1 BON</strain>
    </source>
</reference>
<evidence type="ECO:0000256" key="1">
    <source>
        <dbReference type="SAM" id="Phobius"/>
    </source>
</evidence>
<dbReference type="Proteomes" id="UP000008457">
    <property type="component" value="Chromosome"/>
</dbReference>
<name>F3ZWS3_MAHA5</name>
<gene>
    <name evidence="2" type="ordered locus">Mahau_1322</name>
</gene>
<proteinExistence type="predicted"/>
<dbReference type="AlphaFoldDB" id="F3ZWS3"/>
<evidence type="ECO:0000313" key="3">
    <source>
        <dbReference type="Proteomes" id="UP000008457"/>
    </source>
</evidence>
<keyword evidence="1" id="KW-1133">Transmembrane helix</keyword>
<sequence>MLKRVSKIYENMSLFKKLIIIYIIVIAIPIVYFSVYSYNKMLNSIERDYINEARESAASIKSALLYKINTTEDIMERLSMDPQLNRLLSSKYILMSELLESYKYQIIPQLKNTIIFNKANICRISIYTNNANLTESWDYFYKLSRISNSKWYNDFIKSS</sequence>
<feature type="transmembrane region" description="Helical" evidence="1">
    <location>
        <begin position="20"/>
        <end position="38"/>
    </location>
</feature>
<accession>F3ZWS3</accession>
<reference evidence="2 3" key="2">
    <citation type="journal article" date="2011" name="Stand. Genomic Sci.">
        <title>Complete genome sequence of Mahella australiensis type strain (50-1 BON).</title>
        <authorList>
            <person name="Sikorski J."/>
            <person name="Teshima H."/>
            <person name="Nolan M."/>
            <person name="Lucas S."/>
            <person name="Hammon N."/>
            <person name="Deshpande S."/>
            <person name="Cheng J.F."/>
            <person name="Pitluck S."/>
            <person name="Liolios K."/>
            <person name="Pagani I."/>
            <person name="Ivanova N."/>
            <person name="Huntemann M."/>
            <person name="Mavromatis K."/>
            <person name="Ovchinikova G."/>
            <person name="Pati A."/>
            <person name="Tapia R."/>
            <person name="Han C."/>
            <person name="Goodwin L."/>
            <person name="Chen A."/>
            <person name="Palaniappan K."/>
            <person name="Land M."/>
            <person name="Hauser L."/>
            <person name="Ngatchou-Djao O.D."/>
            <person name="Rohde M."/>
            <person name="Pukall R."/>
            <person name="Spring S."/>
            <person name="Abt B."/>
            <person name="Goker M."/>
            <person name="Detter J.C."/>
            <person name="Woyke T."/>
            <person name="Bristow J."/>
            <person name="Markowitz V."/>
            <person name="Hugenholtz P."/>
            <person name="Eisen J.A."/>
            <person name="Kyrpides N.C."/>
            <person name="Klenk H.P."/>
            <person name="Lapidus A."/>
        </authorList>
    </citation>
    <scope>NUCLEOTIDE SEQUENCE [LARGE SCALE GENOMIC DNA]</scope>
    <source>
        <strain evidence="3">DSM 15567 / CIP 107919 / 50-1 BON</strain>
    </source>
</reference>
<organism evidence="2 3">
    <name type="scientific">Mahella australiensis (strain DSM 15567 / CIP 107919 / 50-1 BON)</name>
    <dbReference type="NCBI Taxonomy" id="697281"/>
    <lineage>
        <taxon>Bacteria</taxon>
        <taxon>Bacillati</taxon>
        <taxon>Bacillota</taxon>
        <taxon>Clostridia</taxon>
        <taxon>Thermoanaerobacterales</taxon>
        <taxon>Thermoanaerobacterales Family IV. Incertae Sedis</taxon>
        <taxon>Mahella</taxon>
    </lineage>
</organism>
<dbReference type="RefSeq" id="WP_013780946.1">
    <property type="nucleotide sequence ID" value="NC_015520.1"/>
</dbReference>
<protein>
    <submittedName>
        <fullName evidence="2">Uncharacterized protein</fullName>
    </submittedName>
</protein>
<keyword evidence="1" id="KW-0472">Membrane</keyword>
<keyword evidence="1" id="KW-0812">Transmembrane</keyword>
<evidence type="ECO:0000313" key="2">
    <source>
        <dbReference type="EMBL" id="AEE96516.1"/>
    </source>
</evidence>
<dbReference type="STRING" id="697281.Mahau_1322"/>